<evidence type="ECO:0000256" key="3">
    <source>
        <dbReference type="ARBA" id="ARBA00022777"/>
    </source>
</evidence>
<keyword evidence="10" id="KW-1185">Reference proteome</keyword>
<dbReference type="PROSITE" id="PS00108">
    <property type="entry name" value="PROTEIN_KINASE_ST"/>
    <property type="match status" value="1"/>
</dbReference>
<feature type="binding site" evidence="5">
    <location>
        <position position="52"/>
    </location>
    <ligand>
        <name>ATP</name>
        <dbReference type="ChEBI" id="CHEBI:30616"/>
    </ligand>
</feature>
<dbReference type="Pfam" id="PF00069">
    <property type="entry name" value="Pkinase"/>
    <property type="match status" value="1"/>
</dbReference>
<dbReference type="PROSITE" id="PS50011">
    <property type="entry name" value="PROTEIN_KINASE_DOM"/>
    <property type="match status" value="1"/>
</dbReference>
<dbReference type="InterPro" id="IPR008271">
    <property type="entry name" value="Ser/Thr_kinase_AS"/>
</dbReference>
<feature type="region of interest" description="Disordered" evidence="6">
    <location>
        <begin position="1"/>
        <end position="22"/>
    </location>
</feature>
<name>A0ABP6UEX9_9ACTN</name>
<keyword evidence="7" id="KW-0812">Transmembrane</keyword>
<feature type="compositionally biased region" description="Low complexity" evidence="6">
    <location>
        <begin position="357"/>
        <end position="375"/>
    </location>
</feature>
<dbReference type="InterPro" id="IPR000719">
    <property type="entry name" value="Prot_kinase_dom"/>
</dbReference>
<reference evidence="10" key="1">
    <citation type="journal article" date="2019" name="Int. J. Syst. Evol. Microbiol.">
        <title>The Global Catalogue of Microorganisms (GCM) 10K type strain sequencing project: providing services to taxonomists for standard genome sequencing and annotation.</title>
        <authorList>
            <consortium name="The Broad Institute Genomics Platform"/>
            <consortium name="The Broad Institute Genome Sequencing Center for Infectious Disease"/>
            <person name="Wu L."/>
            <person name="Ma J."/>
        </authorList>
    </citation>
    <scope>NUCLEOTIDE SEQUENCE [LARGE SCALE GENOMIC DNA]</scope>
    <source>
        <strain evidence="10">JCM 4816</strain>
    </source>
</reference>
<dbReference type="InterPro" id="IPR011009">
    <property type="entry name" value="Kinase-like_dom_sf"/>
</dbReference>
<comment type="caution">
    <text evidence="9">The sequence shown here is derived from an EMBL/GenBank/DDBJ whole genome shotgun (WGS) entry which is preliminary data.</text>
</comment>
<keyword evidence="2 5" id="KW-0547">Nucleotide-binding</keyword>
<evidence type="ECO:0000313" key="10">
    <source>
        <dbReference type="Proteomes" id="UP001501455"/>
    </source>
</evidence>
<dbReference type="Proteomes" id="UP001501455">
    <property type="component" value="Unassembled WGS sequence"/>
</dbReference>
<dbReference type="RefSeq" id="WP_345585516.1">
    <property type="nucleotide sequence ID" value="NZ_BAAAXF010000082.1"/>
</dbReference>
<evidence type="ECO:0000256" key="4">
    <source>
        <dbReference type="ARBA" id="ARBA00022840"/>
    </source>
</evidence>
<dbReference type="PANTHER" id="PTHR43289:SF34">
    <property type="entry name" value="SERINE_THREONINE-PROTEIN KINASE YBDM-RELATED"/>
    <property type="match status" value="1"/>
</dbReference>
<dbReference type="Gene3D" id="3.30.200.20">
    <property type="entry name" value="Phosphorylase Kinase, domain 1"/>
    <property type="match status" value="1"/>
</dbReference>
<keyword evidence="7" id="KW-1133">Transmembrane helix</keyword>
<feature type="transmembrane region" description="Helical" evidence="7">
    <location>
        <begin position="324"/>
        <end position="346"/>
    </location>
</feature>
<dbReference type="SUPFAM" id="SSF56112">
    <property type="entry name" value="Protein kinase-like (PK-like)"/>
    <property type="match status" value="1"/>
</dbReference>
<keyword evidence="7" id="KW-0472">Membrane</keyword>
<dbReference type="EMBL" id="BAAAXF010000082">
    <property type="protein sequence ID" value="GAA3505006.1"/>
    <property type="molecule type" value="Genomic_DNA"/>
</dbReference>
<sequence>MSENGSGGRVRPARPGDPSRIGPYRIVGRLGAGGMGTVHAGVGSDGTRVAVKVVHPEQAQEPEFRARFRREVELSSRVTGPYLVPLLAADPDAETPWLATAYVPGLTLHQHVLAHGPLTGGSLYALAAATAQALAAVHTAGVVHRDVKPQNVILTPGGPRVLDFGIAHAADGTSVTRTGVMTGTPGWISPEHYRTGTTGPGSDVFAWGALLAYAATGRPPFGTGAPDVVAFRVMSGEPDLDGVPAPLRKVVGKALAKEPEERPSAAEAARMCGELLASQVTQVLPAGAVPETAVDMVTALWDVPAEADPAWHVPPERPRSKRRLVGAVVLVAAVVGGLAGGAAALMPGDTDNGERTSSATPPASPLASAGSPRPSTDTAKDDTAGGEQQAAGDDLADADTESWGQARAARGEGEHAVASALLHDLDVLARDISPIELSPGAVKFHSSRGEVYFSYRLDAEDEHGIVYAETEIARSMCLTLNDVVLRLHPELPYRTYVTVREEEGRNPQVTWREDFVADAQCRSALEDGTDAAYDTGQDWEPDENGLGEAMVPSTDGTEIRVADRAATKIIERTNAMRGTLGTDQVLGHDEIKVGFDPASSAMYVWSDYLMWNQGQIETWADMAAGEACRALANQRQTSGDGWPYTRYAVAEIGGSGYLMIRWGTITSQTDCPA</sequence>
<dbReference type="PROSITE" id="PS00107">
    <property type="entry name" value="PROTEIN_KINASE_ATP"/>
    <property type="match status" value="1"/>
</dbReference>
<keyword evidence="4 5" id="KW-0067">ATP-binding</keyword>
<dbReference type="PANTHER" id="PTHR43289">
    <property type="entry name" value="MITOGEN-ACTIVATED PROTEIN KINASE KINASE KINASE 20-RELATED"/>
    <property type="match status" value="1"/>
</dbReference>
<protein>
    <recommendedName>
        <fullName evidence="8">Protein kinase domain-containing protein</fullName>
    </recommendedName>
</protein>
<evidence type="ECO:0000256" key="7">
    <source>
        <dbReference type="SAM" id="Phobius"/>
    </source>
</evidence>
<evidence type="ECO:0000256" key="2">
    <source>
        <dbReference type="ARBA" id="ARBA00022741"/>
    </source>
</evidence>
<accession>A0ABP6UEX9</accession>
<feature type="region of interest" description="Disordered" evidence="6">
    <location>
        <begin position="346"/>
        <end position="410"/>
    </location>
</feature>
<feature type="domain" description="Protein kinase" evidence="8">
    <location>
        <begin position="24"/>
        <end position="276"/>
    </location>
</feature>
<evidence type="ECO:0000259" key="8">
    <source>
        <dbReference type="PROSITE" id="PS50011"/>
    </source>
</evidence>
<proteinExistence type="predicted"/>
<dbReference type="InterPro" id="IPR017441">
    <property type="entry name" value="Protein_kinase_ATP_BS"/>
</dbReference>
<dbReference type="CDD" id="cd14014">
    <property type="entry name" value="STKc_PknB_like"/>
    <property type="match status" value="1"/>
</dbReference>
<gene>
    <name evidence="9" type="ORF">GCM10019016_121190</name>
</gene>
<keyword evidence="3" id="KW-0418">Kinase</keyword>
<organism evidence="9 10">
    <name type="scientific">Streptomyces prasinosporus</name>
    <dbReference type="NCBI Taxonomy" id="68256"/>
    <lineage>
        <taxon>Bacteria</taxon>
        <taxon>Bacillati</taxon>
        <taxon>Actinomycetota</taxon>
        <taxon>Actinomycetes</taxon>
        <taxon>Kitasatosporales</taxon>
        <taxon>Streptomycetaceae</taxon>
        <taxon>Streptomyces</taxon>
        <taxon>Streptomyces albogriseolus group</taxon>
    </lineage>
</organism>
<dbReference type="SMART" id="SM00220">
    <property type="entry name" value="S_TKc"/>
    <property type="match status" value="1"/>
</dbReference>
<evidence type="ECO:0000256" key="6">
    <source>
        <dbReference type="SAM" id="MobiDB-lite"/>
    </source>
</evidence>
<evidence type="ECO:0000256" key="1">
    <source>
        <dbReference type="ARBA" id="ARBA00022679"/>
    </source>
</evidence>
<evidence type="ECO:0000313" key="9">
    <source>
        <dbReference type="EMBL" id="GAA3505006.1"/>
    </source>
</evidence>
<evidence type="ECO:0000256" key="5">
    <source>
        <dbReference type="PROSITE-ProRule" id="PRU10141"/>
    </source>
</evidence>
<dbReference type="Gene3D" id="1.10.510.10">
    <property type="entry name" value="Transferase(Phosphotransferase) domain 1"/>
    <property type="match status" value="1"/>
</dbReference>
<keyword evidence="1" id="KW-0808">Transferase</keyword>